<dbReference type="CDD" id="cd01097">
    <property type="entry name" value="Tetrahydromethanopterin_reductase"/>
    <property type="match status" value="1"/>
</dbReference>
<reference evidence="3 4" key="1">
    <citation type="submission" date="2023-07" db="EMBL/GenBank/DDBJ databases">
        <title>Comparative genomics of wheat-associated soil bacteria to identify genetic determinants of phenazine resistance.</title>
        <authorList>
            <person name="Mouncey N."/>
        </authorList>
    </citation>
    <scope>NUCLEOTIDE SEQUENCE [LARGE SCALE GENOMIC DNA]</scope>
    <source>
        <strain evidence="3 4">V2I4</strain>
    </source>
</reference>
<dbReference type="InterPro" id="IPR050564">
    <property type="entry name" value="F420-G6PD/mer"/>
</dbReference>
<accession>A0ABU0TDS6</accession>
<dbReference type="SUPFAM" id="SSF51679">
    <property type="entry name" value="Bacterial luciferase-like"/>
    <property type="match status" value="1"/>
</dbReference>
<dbReference type="EMBL" id="JAUSZI010000002">
    <property type="protein sequence ID" value="MDQ1033116.1"/>
    <property type="molecule type" value="Genomic_DNA"/>
</dbReference>
<keyword evidence="1" id="KW-0560">Oxidoreductase</keyword>
<evidence type="ECO:0000313" key="3">
    <source>
        <dbReference type="EMBL" id="MDQ1033116.1"/>
    </source>
</evidence>
<dbReference type="Gene3D" id="3.20.20.30">
    <property type="entry name" value="Luciferase-like domain"/>
    <property type="match status" value="1"/>
</dbReference>
<protein>
    <submittedName>
        <fullName evidence="3">Alkanesulfonate monooxygenase SsuD/methylene tetrahydromethanopterin reductase-like flavin-dependent oxidoreductase (Luciferase family)</fullName>
    </submittedName>
</protein>
<name>A0ABU0TDS6_9ACTN</name>
<keyword evidence="4" id="KW-1185">Reference proteome</keyword>
<comment type="caution">
    <text evidence="3">The sequence shown here is derived from an EMBL/GenBank/DDBJ whole genome shotgun (WGS) entry which is preliminary data.</text>
</comment>
<evidence type="ECO:0000256" key="1">
    <source>
        <dbReference type="ARBA" id="ARBA00023002"/>
    </source>
</evidence>
<dbReference type="PANTHER" id="PTHR43244">
    <property type="match status" value="1"/>
</dbReference>
<dbReference type="Pfam" id="PF00296">
    <property type="entry name" value="Bac_luciferase"/>
    <property type="match status" value="1"/>
</dbReference>
<proteinExistence type="predicted"/>
<dbReference type="InterPro" id="IPR011251">
    <property type="entry name" value="Luciferase-like_dom"/>
</dbReference>
<sequence length="292" mass="31018">MPLPVLFGANVDPLVSPVGRSGDHALLIDELGLDLLTIQDHPYQESFDDTWTLLSFLAARTRNVTLVPTVASLPLRPPAVLAKSAATLDRLSGGRVRLGLGAGAFWEAIEAMGGARREPREAVDALDEAIDVIRAMWSGQRSVRVRGEHYSLAGVRPGPAPGPGMGLWLGSYGPRMLALTGARADGWLPSHAYLGLDALPVAVGRIDDAATAAGRDPSAIRKVYNISGTIQSAADGPFRGPVAQWSETIAELVTTVGMNGFVIWPEHDHAEQIRAFSAEVVPAVRETLGQLD</sequence>
<dbReference type="Proteomes" id="UP001230328">
    <property type="component" value="Unassembled WGS sequence"/>
</dbReference>
<dbReference type="InterPro" id="IPR036661">
    <property type="entry name" value="Luciferase-like_sf"/>
</dbReference>
<evidence type="ECO:0000259" key="2">
    <source>
        <dbReference type="Pfam" id="PF00296"/>
    </source>
</evidence>
<feature type="domain" description="Luciferase-like" evidence="2">
    <location>
        <begin position="19"/>
        <end position="226"/>
    </location>
</feature>
<gene>
    <name evidence="3" type="ORF">QF035_010698</name>
</gene>
<dbReference type="RefSeq" id="WP_307530251.1">
    <property type="nucleotide sequence ID" value="NZ_JAUSZI010000002.1"/>
</dbReference>
<dbReference type="PANTHER" id="PTHR43244:SF1">
    <property type="entry name" value="5,10-METHYLENETETRAHYDROMETHANOPTERIN REDUCTASE"/>
    <property type="match status" value="1"/>
</dbReference>
<evidence type="ECO:0000313" key="4">
    <source>
        <dbReference type="Proteomes" id="UP001230328"/>
    </source>
</evidence>
<organism evidence="3 4">
    <name type="scientific">Streptomyces umbrinus</name>
    <dbReference type="NCBI Taxonomy" id="67370"/>
    <lineage>
        <taxon>Bacteria</taxon>
        <taxon>Bacillati</taxon>
        <taxon>Actinomycetota</taxon>
        <taxon>Actinomycetes</taxon>
        <taxon>Kitasatosporales</taxon>
        <taxon>Streptomycetaceae</taxon>
        <taxon>Streptomyces</taxon>
        <taxon>Streptomyces phaeochromogenes group</taxon>
    </lineage>
</organism>